<sequence length="107" mass="12039">MEPDKLGWQLRGFVWSSSDSRHDGYRDADGGGSDGCLGSRLSHAQLGEFSSCWLQLLEQKALIVIHWITFSSPYQKYQIFTLGLSQYVAAARFDEAMWATAMFPEQG</sequence>
<protein>
    <submittedName>
        <fullName evidence="1">Uncharacterized protein</fullName>
    </submittedName>
</protein>
<accession>A0A8T2QIJ3</accession>
<dbReference type="AlphaFoldDB" id="A0A8T2QIJ3"/>
<evidence type="ECO:0000313" key="1">
    <source>
        <dbReference type="EMBL" id="KAH7283927.1"/>
    </source>
</evidence>
<gene>
    <name evidence="1" type="ORF">KP509_34G031400</name>
</gene>
<comment type="caution">
    <text evidence="1">The sequence shown here is derived from an EMBL/GenBank/DDBJ whole genome shotgun (WGS) entry which is preliminary data.</text>
</comment>
<dbReference type="Proteomes" id="UP000825935">
    <property type="component" value="Chromosome 34"/>
</dbReference>
<name>A0A8T2QIJ3_CERRI</name>
<keyword evidence="2" id="KW-1185">Reference proteome</keyword>
<organism evidence="1 2">
    <name type="scientific">Ceratopteris richardii</name>
    <name type="common">Triangle waterfern</name>
    <dbReference type="NCBI Taxonomy" id="49495"/>
    <lineage>
        <taxon>Eukaryota</taxon>
        <taxon>Viridiplantae</taxon>
        <taxon>Streptophyta</taxon>
        <taxon>Embryophyta</taxon>
        <taxon>Tracheophyta</taxon>
        <taxon>Polypodiopsida</taxon>
        <taxon>Polypodiidae</taxon>
        <taxon>Polypodiales</taxon>
        <taxon>Pteridineae</taxon>
        <taxon>Pteridaceae</taxon>
        <taxon>Parkerioideae</taxon>
        <taxon>Ceratopteris</taxon>
    </lineage>
</organism>
<proteinExistence type="predicted"/>
<reference evidence="1" key="1">
    <citation type="submission" date="2021-08" db="EMBL/GenBank/DDBJ databases">
        <title>WGS assembly of Ceratopteris richardii.</title>
        <authorList>
            <person name="Marchant D.B."/>
            <person name="Chen G."/>
            <person name="Jenkins J."/>
            <person name="Shu S."/>
            <person name="Leebens-Mack J."/>
            <person name="Grimwood J."/>
            <person name="Schmutz J."/>
            <person name="Soltis P."/>
            <person name="Soltis D."/>
            <person name="Chen Z.-H."/>
        </authorList>
    </citation>
    <scope>NUCLEOTIDE SEQUENCE</scope>
    <source>
        <strain evidence="1">Whitten #5841</strain>
        <tissue evidence="1">Leaf</tissue>
    </source>
</reference>
<dbReference type="EMBL" id="CM035439">
    <property type="protein sequence ID" value="KAH7283927.1"/>
    <property type="molecule type" value="Genomic_DNA"/>
</dbReference>
<evidence type="ECO:0000313" key="2">
    <source>
        <dbReference type="Proteomes" id="UP000825935"/>
    </source>
</evidence>